<reference evidence="2 3" key="1">
    <citation type="submission" date="2016-10" db="EMBL/GenBank/DDBJ databases">
        <authorList>
            <person name="de Groot N.N."/>
        </authorList>
    </citation>
    <scope>NUCLEOTIDE SEQUENCE [LARGE SCALE GENOMIC DNA]</scope>
    <source>
        <strain evidence="2 3">DSM 44149</strain>
    </source>
</reference>
<dbReference type="PANTHER" id="PTHR34853">
    <property type="match status" value="1"/>
</dbReference>
<dbReference type="GO" id="GO:0016042">
    <property type="term" value="P:lipid catabolic process"/>
    <property type="evidence" value="ECO:0007669"/>
    <property type="project" value="InterPro"/>
</dbReference>
<name>A0A1H0BPF0_ALLAB</name>
<dbReference type="STRING" id="211114.SAMN04489726_6773"/>
<dbReference type="Proteomes" id="UP000183376">
    <property type="component" value="Chromosome I"/>
</dbReference>
<dbReference type="InterPro" id="IPR029058">
    <property type="entry name" value="AB_hydrolase_fold"/>
</dbReference>
<dbReference type="Gene3D" id="3.40.50.1820">
    <property type="entry name" value="alpha/beta hydrolase"/>
    <property type="match status" value="1"/>
</dbReference>
<gene>
    <name evidence="2" type="ORF">SAMN04489726_6773</name>
</gene>
<dbReference type="eggNOG" id="COG1073">
    <property type="taxonomic scope" value="Bacteria"/>
</dbReference>
<evidence type="ECO:0000313" key="3">
    <source>
        <dbReference type="Proteomes" id="UP000183376"/>
    </source>
</evidence>
<dbReference type="PIRSF" id="PIRSF029171">
    <property type="entry name" value="Esterase_LipA"/>
    <property type="match status" value="1"/>
</dbReference>
<dbReference type="SUPFAM" id="SSF53474">
    <property type="entry name" value="alpha/beta-Hydrolases"/>
    <property type="match status" value="1"/>
</dbReference>
<dbReference type="InterPro" id="IPR005152">
    <property type="entry name" value="Lipase_secreted"/>
</dbReference>
<dbReference type="Pfam" id="PF03583">
    <property type="entry name" value="LIP"/>
    <property type="match status" value="1"/>
</dbReference>
<dbReference type="Gene3D" id="1.10.260.160">
    <property type="match status" value="1"/>
</dbReference>
<keyword evidence="1" id="KW-0732">Signal</keyword>
<feature type="chain" id="PRO_5009247197" evidence="1">
    <location>
        <begin position="22"/>
        <end position="386"/>
    </location>
</feature>
<evidence type="ECO:0000256" key="1">
    <source>
        <dbReference type="SAM" id="SignalP"/>
    </source>
</evidence>
<dbReference type="EMBL" id="LT629701">
    <property type="protein sequence ID" value="SDN47526.1"/>
    <property type="molecule type" value="Genomic_DNA"/>
</dbReference>
<sequence length="386" mass="41658">MSVKHVTAATLILAVAACAPARQPVPEVRGSIVSTTPVADLQPADVTKSLQAAKFDPADVRYGVTAYRVLYRTIGTKGEPTTATQLVAFPKNEDSDLRPVSWLHGTTVYRADVASVKPESSDRAAAFLIASTGRAVSAPDYLGLGEGPGHHPYGHVEATISSTLDALRAMRELARQQGKTVDERVLISGFSQGAPATMMLGRALQEGADPYFTPAGLAPVGGPFQVSRFEADAAADKVARASLYLAYFAIAWDRVYDIYGSPRNVFREPYAAQVEALFDGSHTTQEIAKALPPRSQDLFTGEFLREVQNPTGKLRDLLRAADASCDWAPTVPVHIYHASGDRDIAFHHAEHCRSRLKTKGELTDVGDADHNGSVRRALPLILREFP</sequence>
<dbReference type="PROSITE" id="PS51257">
    <property type="entry name" value="PROKAR_LIPOPROTEIN"/>
    <property type="match status" value="1"/>
</dbReference>
<accession>A0A1H0BPF0</accession>
<keyword evidence="3" id="KW-1185">Reference proteome</keyword>
<organism evidence="2 3">
    <name type="scientific">Allokutzneria albata</name>
    <name type="common">Kibdelosporangium albatum</name>
    <dbReference type="NCBI Taxonomy" id="211114"/>
    <lineage>
        <taxon>Bacteria</taxon>
        <taxon>Bacillati</taxon>
        <taxon>Actinomycetota</taxon>
        <taxon>Actinomycetes</taxon>
        <taxon>Pseudonocardiales</taxon>
        <taxon>Pseudonocardiaceae</taxon>
        <taxon>Allokutzneria</taxon>
    </lineage>
</organism>
<protein>
    <submittedName>
        <fullName evidence="2">Alpha/beta hydrolase family protein</fullName>
    </submittedName>
</protein>
<dbReference type="GO" id="GO:0004806">
    <property type="term" value="F:triacylglycerol lipase activity"/>
    <property type="evidence" value="ECO:0007669"/>
    <property type="project" value="InterPro"/>
</dbReference>
<evidence type="ECO:0000313" key="2">
    <source>
        <dbReference type="EMBL" id="SDN47526.1"/>
    </source>
</evidence>
<proteinExistence type="predicted"/>
<feature type="signal peptide" evidence="1">
    <location>
        <begin position="1"/>
        <end position="21"/>
    </location>
</feature>
<dbReference type="AlphaFoldDB" id="A0A1H0BPF0"/>
<dbReference type="PANTHER" id="PTHR34853:SF1">
    <property type="entry name" value="LIPASE 5"/>
    <property type="match status" value="1"/>
</dbReference>
<dbReference type="OrthoDB" id="4857813at2"/>
<dbReference type="RefSeq" id="WP_052406739.1">
    <property type="nucleotide sequence ID" value="NZ_JOEF01000001.1"/>
</dbReference>
<keyword evidence="2" id="KW-0378">Hydrolase</keyword>